<sequence>MRLPVITLSPDSIISYTDLVVFSSLRNPPGPNILVACTGKRKSGFKGTLQSLFFGKIYYSVVTNWMFTGQENTESIFRLFRILKLDISDAIKDLFPLLEVFRDNNVISDKQYEDFQESRGNEVAVQKVVYKVLRELEEKNDLKALGLLFCKQNMKAYPDLERIFERFKNVLPQDEFHFEENDRRDPNLQLNLEQGPAQESLICSPSGPTHPILNSEDFRRPELPVTCGNARGTLYVEKFAQGIYEKSIQSETGQWLTLREFEIRGNREKSKNWRQSILCQGWNLGCLIKGRILPDSPRTKGQRENPTSPE</sequence>
<dbReference type="InterPro" id="IPR000770">
    <property type="entry name" value="SAND_dom"/>
</dbReference>
<dbReference type="Proteomes" id="UP000694915">
    <property type="component" value="Linkage group LG4"/>
</dbReference>
<accession>A0ABM1ARY9</accession>
<reference evidence="5" key="1">
    <citation type="submission" date="2025-08" db="UniProtKB">
        <authorList>
            <consortium name="RefSeq"/>
        </authorList>
    </citation>
    <scope>IDENTIFICATION</scope>
</reference>
<dbReference type="Gene3D" id="3.10.390.10">
    <property type="entry name" value="SAND domain-like"/>
    <property type="match status" value="1"/>
</dbReference>
<protein>
    <submittedName>
        <fullName evidence="5">Nuclear autoantigen Sp-100-like</fullName>
    </submittedName>
</protein>
<evidence type="ECO:0000313" key="5">
    <source>
        <dbReference type="RefSeq" id="XP_013207184.2"/>
    </source>
</evidence>
<keyword evidence="4" id="KW-1185">Reference proteome</keyword>
<proteinExistence type="predicted"/>
<dbReference type="PANTHER" id="PTHR46386">
    <property type="entry name" value="NUCLEAR BODY PROTEIN SP140"/>
    <property type="match status" value="1"/>
</dbReference>
<dbReference type="GeneID" id="101995691"/>
<organism evidence="4 5">
    <name type="scientific">Microtus ochrogaster</name>
    <name type="common">Prairie vole</name>
    <dbReference type="NCBI Taxonomy" id="79684"/>
    <lineage>
        <taxon>Eukaryota</taxon>
        <taxon>Metazoa</taxon>
        <taxon>Chordata</taxon>
        <taxon>Craniata</taxon>
        <taxon>Vertebrata</taxon>
        <taxon>Euteleostomi</taxon>
        <taxon>Mammalia</taxon>
        <taxon>Eutheria</taxon>
        <taxon>Euarchontoglires</taxon>
        <taxon>Glires</taxon>
        <taxon>Rodentia</taxon>
        <taxon>Myomorpha</taxon>
        <taxon>Muroidea</taxon>
        <taxon>Cricetidae</taxon>
        <taxon>Arvicolinae</taxon>
        <taxon>Microtus</taxon>
    </lineage>
</organism>
<dbReference type="PROSITE" id="PS50864">
    <property type="entry name" value="SAND"/>
    <property type="match status" value="1"/>
</dbReference>
<dbReference type="SUPFAM" id="SSF63763">
    <property type="entry name" value="SAND domain-like"/>
    <property type="match status" value="1"/>
</dbReference>
<name>A0ABM1ARY9_MICOH</name>
<feature type="domain" description="HSR" evidence="3">
    <location>
        <begin position="56"/>
        <end position="172"/>
    </location>
</feature>
<evidence type="ECO:0000313" key="4">
    <source>
        <dbReference type="Proteomes" id="UP000694915"/>
    </source>
</evidence>
<evidence type="ECO:0000256" key="1">
    <source>
        <dbReference type="ARBA" id="ARBA00022553"/>
    </source>
</evidence>
<evidence type="ECO:0000259" key="2">
    <source>
        <dbReference type="PROSITE" id="PS50864"/>
    </source>
</evidence>
<dbReference type="Pfam" id="PF01342">
    <property type="entry name" value="SAND"/>
    <property type="match status" value="1"/>
</dbReference>
<gene>
    <name evidence="5" type="primary">LOC101995691</name>
</gene>
<dbReference type="InterPro" id="IPR043563">
    <property type="entry name" value="Sp110/Sp140/Sp140L-like"/>
</dbReference>
<dbReference type="RefSeq" id="XP_013207184.2">
    <property type="nucleotide sequence ID" value="XM_013351730.2"/>
</dbReference>
<dbReference type="Pfam" id="PF03172">
    <property type="entry name" value="HSR"/>
    <property type="match status" value="1"/>
</dbReference>
<dbReference type="InterPro" id="IPR010919">
    <property type="entry name" value="SAND-like_dom_sf"/>
</dbReference>
<dbReference type="SMART" id="SM00258">
    <property type="entry name" value="SAND"/>
    <property type="match status" value="1"/>
</dbReference>
<feature type="domain" description="SAND" evidence="2">
    <location>
        <begin position="213"/>
        <end position="294"/>
    </location>
</feature>
<dbReference type="InterPro" id="IPR004865">
    <property type="entry name" value="HSR_dom"/>
</dbReference>
<dbReference type="PANTHER" id="PTHR46386:SF1">
    <property type="entry name" value="NUCLEAR BODY PROTEIN SP140-LIKE PROTEIN"/>
    <property type="match status" value="1"/>
</dbReference>
<keyword evidence="1" id="KW-0597">Phosphoprotein</keyword>
<evidence type="ECO:0000259" key="3">
    <source>
        <dbReference type="PROSITE" id="PS51414"/>
    </source>
</evidence>
<dbReference type="PROSITE" id="PS51414">
    <property type="entry name" value="HSR"/>
    <property type="match status" value="1"/>
</dbReference>